<dbReference type="PANTHER" id="PTHR43318:SF2">
    <property type="entry name" value="UDP-N-ACETYLGLUCOSAMINE 4,6-DEHYDRATASE (INVERTING)"/>
    <property type="match status" value="1"/>
</dbReference>
<dbReference type="Pfam" id="PF02719">
    <property type="entry name" value="Polysacc_synt_2"/>
    <property type="match status" value="1"/>
</dbReference>
<sequence length="329" mass="37573">MFKDRTILITGGTGSWGQELTRQLLQYHPREIRIFSRNEFLQVNMHRSFSHQPALKFFIGDVRDFSAVQEACRGVDYVFHLAALKHVPICEMQPDEALKTNVHGTENIIRASIMHRVKKVIDVSTDKAVDPINFYGMTKSFGEKLMIRANDLSETTRFVCIRGGNVLGTNGSVVPFFKNQILEKQEVTLTSREMTRFFLTISEAIELLLKAAQVAIGGETFVMKMKSCRIIDLANVLAQLLIRAPIQIKEIGVRPGEKLHEVLVSIYESPHTFYYSDHYFVILPSHPTPALSKQYHSLKRVNFQTYSSDTHLMSHDEIERMLRRGGMVV</sequence>
<evidence type="ECO:0000256" key="1">
    <source>
        <dbReference type="ARBA" id="ARBA00007430"/>
    </source>
</evidence>
<organism evidence="3 4">
    <name type="scientific">Lihuaxuella thermophila</name>
    <dbReference type="NCBI Taxonomy" id="1173111"/>
    <lineage>
        <taxon>Bacteria</taxon>
        <taxon>Bacillati</taxon>
        <taxon>Bacillota</taxon>
        <taxon>Bacilli</taxon>
        <taxon>Bacillales</taxon>
        <taxon>Thermoactinomycetaceae</taxon>
        <taxon>Lihuaxuella</taxon>
    </lineage>
</organism>
<accession>A0A1H8DXR1</accession>
<protein>
    <submittedName>
        <fullName evidence="3">Polysaccharide biosynthesis protein</fullName>
    </submittedName>
</protein>
<proteinExistence type="inferred from homology"/>
<dbReference type="Gene3D" id="3.40.50.720">
    <property type="entry name" value="NAD(P)-binding Rossmann-like Domain"/>
    <property type="match status" value="1"/>
</dbReference>
<dbReference type="InterPro" id="IPR003869">
    <property type="entry name" value="Polysac_CapD-like"/>
</dbReference>
<dbReference type="Proteomes" id="UP000199695">
    <property type="component" value="Unassembled WGS sequence"/>
</dbReference>
<evidence type="ECO:0000313" key="3">
    <source>
        <dbReference type="EMBL" id="SEN11970.1"/>
    </source>
</evidence>
<gene>
    <name evidence="3" type="ORF">SAMN05444955_10628</name>
</gene>
<dbReference type="PANTHER" id="PTHR43318">
    <property type="entry name" value="UDP-N-ACETYLGLUCOSAMINE 4,6-DEHYDRATASE"/>
    <property type="match status" value="1"/>
</dbReference>
<feature type="domain" description="Polysaccharide biosynthesis protein CapD-like" evidence="2">
    <location>
        <begin position="7"/>
        <end position="280"/>
    </location>
</feature>
<dbReference type="OrthoDB" id="9803111at2"/>
<comment type="similarity">
    <text evidence="1">Belongs to the polysaccharide synthase family.</text>
</comment>
<dbReference type="STRING" id="1173111.SAMN05444955_10628"/>
<dbReference type="RefSeq" id="WP_089967081.1">
    <property type="nucleotide sequence ID" value="NZ_FOCQ01000006.1"/>
</dbReference>
<name>A0A1H8DXR1_9BACL</name>
<reference evidence="3 4" key="1">
    <citation type="submission" date="2016-10" db="EMBL/GenBank/DDBJ databases">
        <authorList>
            <person name="de Groot N.N."/>
        </authorList>
    </citation>
    <scope>NUCLEOTIDE SEQUENCE [LARGE SCALE GENOMIC DNA]</scope>
    <source>
        <strain evidence="3 4">DSM 46701</strain>
    </source>
</reference>
<dbReference type="InterPro" id="IPR051203">
    <property type="entry name" value="Polysaccharide_Synthase-Rel"/>
</dbReference>
<keyword evidence="4" id="KW-1185">Reference proteome</keyword>
<evidence type="ECO:0000259" key="2">
    <source>
        <dbReference type="Pfam" id="PF02719"/>
    </source>
</evidence>
<evidence type="ECO:0000313" key="4">
    <source>
        <dbReference type="Proteomes" id="UP000199695"/>
    </source>
</evidence>
<dbReference type="SUPFAM" id="SSF51735">
    <property type="entry name" value="NAD(P)-binding Rossmann-fold domains"/>
    <property type="match status" value="1"/>
</dbReference>
<dbReference type="CDD" id="cd05237">
    <property type="entry name" value="UDP_invert_4-6DH_SDR_e"/>
    <property type="match status" value="1"/>
</dbReference>
<dbReference type="InterPro" id="IPR036291">
    <property type="entry name" value="NAD(P)-bd_dom_sf"/>
</dbReference>
<dbReference type="AlphaFoldDB" id="A0A1H8DXR1"/>
<dbReference type="EMBL" id="FOCQ01000006">
    <property type="protein sequence ID" value="SEN11970.1"/>
    <property type="molecule type" value="Genomic_DNA"/>
</dbReference>